<evidence type="ECO:0000259" key="4">
    <source>
        <dbReference type="PROSITE" id="PS50837"/>
    </source>
</evidence>
<dbReference type="InterPro" id="IPR002110">
    <property type="entry name" value="Ankyrin_rpt"/>
</dbReference>
<dbReference type="Pfam" id="PF24883">
    <property type="entry name" value="NPHP3_N"/>
    <property type="match status" value="1"/>
</dbReference>
<evidence type="ECO:0000256" key="3">
    <source>
        <dbReference type="SAM" id="Coils"/>
    </source>
</evidence>
<dbReference type="InterPro" id="IPR056884">
    <property type="entry name" value="NPHP3-like_N"/>
</dbReference>
<dbReference type="InterPro" id="IPR031348">
    <property type="entry name" value="PigL_N"/>
</dbReference>
<feature type="coiled-coil region" evidence="3">
    <location>
        <begin position="73"/>
        <end position="100"/>
    </location>
</feature>
<gene>
    <name evidence="5" type="ORF">JMJ77_007825</name>
</gene>
<dbReference type="PANTHER" id="PTHR10039">
    <property type="entry name" value="AMELOGENIN"/>
    <property type="match status" value="1"/>
</dbReference>
<dbReference type="Pfam" id="PF17111">
    <property type="entry name" value="PigL_N"/>
    <property type="match status" value="1"/>
</dbReference>
<accession>A0A9P7RFS8</accession>
<dbReference type="PANTHER" id="PTHR10039:SF16">
    <property type="entry name" value="GPI INOSITOL-DEACYLASE"/>
    <property type="match status" value="1"/>
</dbReference>
<feature type="repeat" description="ANK" evidence="2">
    <location>
        <begin position="728"/>
        <end position="760"/>
    </location>
</feature>
<evidence type="ECO:0000256" key="1">
    <source>
        <dbReference type="ARBA" id="ARBA00022737"/>
    </source>
</evidence>
<keyword evidence="1" id="KW-0677">Repeat</keyword>
<dbReference type="Pfam" id="PF12796">
    <property type="entry name" value="Ank_2"/>
    <property type="match status" value="2"/>
</dbReference>
<dbReference type="SMART" id="SM00248">
    <property type="entry name" value="ANK"/>
    <property type="match status" value="10"/>
</dbReference>
<sequence length="1279" mass="143378">MADPLSIAGSAVGIISLGIQAVQSIYQYYNASKNQHSDIARTLRKLEDLQSLFERLNSYLSDRKFRLSEKGLLQNIESTIQHCEESIDELEQEAKKFEKISTDGARGTIRGAVRPLVYPFRESTLLKLHEDIDYLISQLSLALSLLQQQTIDLVQDEIESTNAILNLIRTSQVSSEIRTWLNAPDATFNFTEACAKKHPGTGTWFVNGPEFTRWLEEPNSFLWLKGFAGCGKTVLSSTVIQHTLRHRRSNPSIGLCFFFFSFNDKSKQDASAMLRALILQLSDQLDYVPSALQRTHDSRKKNNIQLSTVDLLQCFRQVLQLFQNVYVVLDALDESPRETSRFDLLEALKEIRTWSDLGLHLLVTSRDEVDIREGLEAEKQATILMKHEGINDDIASYISQYLQRRLRHWSDHHSLIEKVLTEKAHGVFRWVECQFKALATCPRTKQALDRRLQSLPPTLDETYKRMLENVPDKDYAKQMLTILCCASRPLFVPELINALAIEIGTTSFLNPDRQLPDADSLQEICPGFTEVRIGPFGGISFIRIAHFSVKEYLESSRILLPEGYPAFSISKRCGDLLLASMCLTLLLEPGLQILGYLEVMKEYPFARYAAKEWVNHWRKGTEIGAALYDNHSHCNLEVSHDSLVLRLQNQMLLLFRDTTGVIRNDLTPWNNNFYRVEDWDEMPHPLYFASLIGARFLVESFYEDWKTQCSLKQPTEGCIDHMGGKSGSHTTPLQAAAAFGHRDVVEFFLDQGADPNMTFLQTHTACGTPLMTASAYGQTEIIELLLERGAEVNFVWSMSSLDPGRQGFGFGDEMEMPTALVAASFSGQSEAVKLLLKYGAVDDVHSGFLYNSALRAAKNCMKDVKRVEATRILLQNFDSVKVTTNSKILELYMEVAVETGHIDLAQKYLDKWILCGRPGFSPRKTLELASAGGHESIAHQLLQSGAKVACSGRACHLSSLKDAIGPALQEASGNGRPEIVKLLLGFGTDINFTLRGRDFESALLRAVTGGHVGTVQLLLNIGADPNSSDGTQMPALYAASQAGHEEIVQLLLDAGAKIHAPIQVGLFESALAAACHGGNNRIVKILMARGASFLERHVVATKVRAVTEKFANDHWDLWDRILSNYTNFDPRDIWDPIKSKFVARHLRYLLSFLTKTDTEDLELWLRKENSDVRPKVLDPLSSASLGGHVDIAQKFLAGLTEKNVENQAPRLRAALAAAAAGGHIEVVKLILDFDSQIPLQELGWRRAKYLASLMEYQDIVQILDEVSETRLLFEKEGNH</sequence>
<feature type="repeat" description="ANK" evidence="2">
    <location>
        <begin position="768"/>
        <end position="793"/>
    </location>
</feature>
<dbReference type="SUPFAM" id="SSF52540">
    <property type="entry name" value="P-loop containing nucleoside triphosphate hydrolases"/>
    <property type="match status" value="1"/>
</dbReference>
<dbReference type="Pfam" id="PF22939">
    <property type="entry name" value="WHD_GPIID"/>
    <property type="match status" value="1"/>
</dbReference>
<protein>
    <submittedName>
        <fullName evidence="5">Ankyrin repeat protein</fullName>
    </submittedName>
</protein>
<dbReference type="Proteomes" id="UP000699042">
    <property type="component" value="Unassembled WGS sequence"/>
</dbReference>
<dbReference type="InterPro" id="IPR007111">
    <property type="entry name" value="NACHT_NTPase"/>
</dbReference>
<dbReference type="PROSITE" id="PS50088">
    <property type="entry name" value="ANK_REPEAT"/>
    <property type="match status" value="4"/>
</dbReference>
<keyword evidence="2" id="KW-0040">ANK repeat</keyword>
<feature type="domain" description="NACHT" evidence="4">
    <location>
        <begin position="220"/>
        <end position="366"/>
    </location>
</feature>
<dbReference type="Gene3D" id="3.40.50.300">
    <property type="entry name" value="P-loop containing nucleotide triphosphate hydrolases"/>
    <property type="match status" value="1"/>
</dbReference>
<dbReference type="EMBL" id="JAESDN010000002">
    <property type="protein sequence ID" value="KAG7055364.1"/>
    <property type="molecule type" value="Genomic_DNA"/>
</dbReference>
<evidence type="ECO:0000313" key="6">
    <source>
        <dbReference type="Proteomes" id="UP000699042"/>
    </source>
</evidence>
<dbReference type="SUPFAM" id="SSF48403">
    <property type="entry name" value="Ankyrin repeat"/>
    <property type="match status" value="2"/>
</dbReference>
<dbReference type="OrthoDB" id="194358at2759"/>
<name>A0A9P7RFS8_9PEZI</name>
<comment type="caution">
    <text evidence="5">The sequence shown here is derived from an EMBL/GenBank/DDBJ whole genome shotgun (WGS) entry which is preliminary data.</text>
</comment>
<proteinExistence type="predicted"/>
<feature type="repeat" description="ANK" evidence="2">
    <location>
        <begin position="1031"/>
        <end position="1063"/>
    </location>
</feature>
<evidence type="ECO:0000313" key="5">
    <source>
        <dbReference type="EMBL" id="KAG7055364.1"/>
    </source>
</evidence>
<organism evidence="5 6">
    <name type="scientific">Colletotrichum scovillei</name>
    <dbReference type="NCBI Taxonomy" id="1209932"/>
    <lineage>
        <taxon>Eukaryota</taxon>
        <taxon>Fungi</taxon>
        <taxon>Dikarya</taxon>
        <taxon>Ascomycota</taxon>
        <taxon>Pezizomycotina</taxon>
        <taxon>Sordariomycetes</taxon>
        <taxon>Hypocreomycetidae</taxon>
        <taxon>Glomerellales</taxon>
        <taxon>Glomerellaceae</taxon>
        <taxon>Colletotrichum</taxon>
        <taxon>Colletotrichum acutatum species complex</taxon>
    </lineage>
</organism>
<dbReference type="AlphaFoldDB" id="A0A9P7RFS8"/>
<feature type="repeat" description="ANK" evidence="2">
    <location>
        <begin position="998"/>
        <end position="1030"/>
    </location>
</feature>
<evidence type="ECO:0000256" key="2">
    <source>
        <dbReference type="PROSITE-ProRule" id="PRU00023"/>
    </source>
</evidence>
<dbReference type="InterPro" id="IPR036770">
    <property type="entry name" value="Ankyrin_rpt-contain_sf"/>
</dbReference>
<dbReference type="InterPro" id="IPR054471">
    <property type="entry name" value="GPIID_WHD"/>
</dbReference>
<dbReference type="Gene3D" id="1.25.40.20">
    <property type="entry name" value="Ankyrin repeat-containing domain"/>
    <property type="match status" value="3"/>
</dbReference>
<reference evidence="5" key="1">
    <citation type="submission" date="2021-05" db="EMBL/GenBank/DDBJ databases">
        <title>Comparative genomics of three Colletotrichum scovillei strains and genetic complementation revealed genes involved fungal growth and virulence on chili pepper.</title>
        <authorList>
            <person name="Hsieh D.-K."/>
            <person name="Chuang S.-C."/>
            <person name="Chen C.-Y."/>
            <person name="Chao Y.-T."/>
            <person name="Lu M.-Y.J."/>
            <person name="Lee M.-H."/>
            <person name="Shih M.-C."/>
        </authorList>
    </citation>
    <scope>NUCLEOTIDE SEQUENCE</scope>
    <source>
        <strain evidence="5">Coll-153</strain>
    </source>
</reference>
<dbReference type="PROSITE" id="PS50297">
    <property type="entry name" value="ANK_REP_REGION"/>
    <property type="match status" value="4"/>
</dbReference>
<keyword evidence="6" id="KW-1185">Reference proteome</keyword>
<dbReference type="InterPro" id="IPR027417">
    <property type="entry name" value="P-loop_NTPase"/>
</dbReference>
<keyword evidence="3" id="KW-0175">Coiled coil</keyword>
<dbReference type="PROSITE" id="PS50837">
    <property type="entry name" value="NACHT"/>
    <property type="match status" value="1"/>
</dbReference>